<sequence>MAIEYLEHYTYKDYEKWEGDWELINGYPYAMSPFALPSHQRISGKIFRELDESLDNCSECFALIESEVKFSEDTVVRPDVLVKCGEIDDITLTPEIIFEVVSENSIRRDEIVKFDLYKKEGVKYYGLVYPNEKRVKIYKLINGEYIKISDLRDGIFKTDDLTCDIKVDFSKVWL</sequence>
<dbReference type="CDD" id="cd06260">
    <property type="entry name" value="DUF820-like"/>
    <property type="match status" value="1"/>
</dbReference>
<reference evidence="2" key="3">
    <citation type="submission" date="2019-06" db="EMBL/GenBank/DDBJ databases">
        <title>A comparative analysis of the Nautiliaceae.</title>
        <authorList>
            <person name="Grosche A."/>
            <person name="Smedile F."/>
            <person name="Vetriani C."/>
        </authorList>
    </citation>
    <scope>NUCLEOTIDE SEQUENCE</scope>
    <source>
        <strain evidence="2">TB6</strain>
    </source>
</reference>
<evidence type="ECO:0000313" key="5">
    <source>
        <dbReference type="Proteomes" id="UP000298805"/>
    </source>
</evidence>
<dbReference type="PANTHER" id="PTHR36558">
    <property type="entry name" value="GLR1098 PROTEIN"/>
    <property type="match status" value="1"/>
</dbReference>
<evidence type="ECO:0000313" key="2">
    <source>
        <dbReference type="EMBL" id="QCI28550.1"/>
    </source>
</evidence>
<gene>
    <name evidence="2" type="ORF">C6V80_06115</name>
    <name evidence="3" type="ORF">EDC58_0203</name>
</gene>
<keyword evidence="3" id="KW-0540">Nuclease</keyword>
<feature type="domain" description="Putative restriction endonuclease" evidence="1">
    <location>
        <begin position="13"/>
        <end position="151"/>
    </location>
</feature>
<protein>
    <submittedName>
        <fullName evidence="3">Uma2 family endonuclease</fullName>
    </submittedName>
</protein>
<proteinExistence type="predicted"/>
<accession>A0AAJ4RDH3</accession>
<dbReference type="EMBL" id="CP027432">
    <property type="protein sequence ID" value="QCI28550.1"/>
    <property type="molecule type" value="Genomic_DNA"/>
</dbReference>
<keyword evidence="3" id="KW-0378">Hydrolase</keyword>
<dbReference type="InterPro" id="IPR011335">
    <property type="entry name" value="Restrct_endonuc-II-like"/>
</dbReference>
<dbReference type="Gene3D" id="3.90.1570.10">
    <property type="entry name" value="tt1808, chain A"/>
    <property type="match status" value="1"/>
</dbReference>
<evidence type="ECO:0000259" key="1">
    <source>
        <dbReference type="Pfam" id="PF05685"/>
    </source>
</evidence>
<dbReference type="Proteomes" id="UP000272781">
    <property type="component" value="Unassembled WGS sequence"/>
</dbReference>
<reference evidence="3 4" key="2">
    <citation type="submission" date="2018-11" db="EMBL/GenBank/DDBJ databases">
        <title>Genomic Encyclopedia of Type Strains, Phase IV (KMG-IV): sequencing the most valuable type-strain genomes for metagenomic binning, comparative biology and taxonomic classification.</title>
        <authorList>
            <person name="Goeker M."/>
        </authorList>
    </citation>
    <scope>NUCLEOTIDE SEQUENCE [LARGE SCALE GENOMIC DNA]</scope>
    <source>
        <strain evidence="3 4">DSM 27783</strain>
    </source>
</reference>
<dbReference type="PANTHER" id="PTHR36558:SF1">
    <property type="entry name" value="RESTRICTION ENDONUCLEASE DOMAIN-CONTAINING PROTEIN-RELATED"/>
    <property type="match status" value="1"/>
</dbReference>
<evidence type="ECO:0000313" key="3">
    <source>
        <dbReference type="EMBL" id="ROR40723.1"/>
    </source>
</evidence>
<dbReference type="RefSeq" id="WP_123351637.1">
    <property type="nucleotide sequence ID" value="NZ_CP027432.2"/>
</dbReference>
<dbReference type="GO" id="GO:0004519">
    <property type="term" value="F:endonuclease activity"/>
    <property type="evidence" value="ECO:0007669"/>
    <property type="project" value="UniProtKB-KW"/>
</dbReference>
<reference evidence="5" key="1">
    <citation type="submission" date="2018-03" db="EMBL/GenBank/DDBJ databases">
        <title>A comparative analysis of the Nautiliaceae.</title>
        <authorList>
            <person name="Grosche A."/>
            <person name="Smedile F."/>
            <person name="Vetriani C."/>
        </authorList>
    </citation>
    <scope>NUCLEOTIDE SEQUENCE [LARGE SCALE GENOMIC DNA]</scope>
    <source>
        <strain evidence="5">TB6</strain>
    </source>
</reference>
<dbReference type="SUPFAM" id="SSF52980">
    <property type="entry name" value="Restriction endonuclease-like"/>
    <property type="match status" value="1"/>
</dbReference>
<evidence type="ECO:0000313" key="4">
    <source>
        <dbReference type="Proteomes" id="UP000272781"/>
    </source>
</evidence>
<dbReference type="InterPro" id="IPR008538">
    <property type="entry name" value="Uma2"/>
</dbReference>
<dbReference type="AlphaFoldDB" id="A0AAJ4RDH3"/>
<keyword evidence="3" id="KW-0255">Endonuclease</keyword>
<dbReference type="InterPro" id="IPR012296">
    <property type="entry name" value="Nuclease_put_TT1808"/>
</dbReference>
<dbReference type="EMBL" id="RJVK01000001">
    <property type="protein sequence ID" value="ROR40723.1"/>
    <property type="molecule type" value="Genomic_DNA"/>
</dbReference>
<dbReference type="Proteomes" id="UP000298805">
    <property type="component" value="Chromosome"/>
</dbReference>
<keyword evidence="5" id="KW-1185">Reference proteome</keyword>
<dbReference type="Pfam" id="PF05685">
    <property type="entry name" value="Uma2"/>
    <property type="match status" value="1"/>
</dbReference>
<organism evidence="3 4">
    <name type="scientific">Caminibacter pacificus</name>
    <dbReference type="NCBI Taxonomy" id="1424653"/>
    <lineage>
        <taxon>Bacteria</taxon>
        <taxon>Pseudomonadati</taxon>
        <taxon>Campylobacterota</taxon>
        <taxon>Epsilonproteobacteria</taxon>
        <taxon>Nautiliales</taxon>
        <taxon>Nautiliaceae</taxon>
        <taxon>Caminibacter</taxon>
    </lineage>
</organism>
<name>A0AAJ4RDH3_9BACT</name>